<dbReference type="SMART" id="SM00702">
    <property type="entry name" value="P4Hc"/>
    <property type="match status" value="1"/>
</dbReference>
<keyword evidence="6" id="KW-0732">Signal</keyword>
<evidence type="ECO:0000259" key="7">
    <source>
        <dbReference type="PROSITE" id="PS51471"/>
    </source>
</evidence>
<evidence type="ECO:0000313" key="8">
    <source>
        <dbReference type="EMBL" id="CAD8414389.1"/>
    </source>
</evidence>
<keyword evidence="5" id="KW-0408">Iron</keyword>
<comment type="cofactor">
    <cofactor evidence="1">
        <name>L-ascorbate</name>
        <dbReference type="ChEBI" id="CHEBI:38290"/>
    </cofactor>
</comment>
<dbReference type="GO" id="GO:0005783">
    <property type="term" value="C:endoplasmic reticulum"/>
    <property type="evidence" value="ECO:0007669"/>
    <property type="project" value="TreeGrafter"/>
</dbReference>
<dbReference type="Pfam" id="PF13640">
    <property type="entry name" value="2OG-FeII_Oxy_3"/>
    <property type="match status" value="1"/>
</dbReference>
<sequence length="313" mass="35894">MQILVPILILLPLGVKSWHIHSFSTNHILRSSTHTTLNKNQRDFKPIQLSQSDVFEPSYSSEVYFWSKERTEDEIIKYCARSLFPHEEFSVARKRIEVISPELPLLVIHDFLPKDMCEEIIKKAEQNGNLKRSTLGNSQEESTERTSSTTWLRKEQCEIPLEILSNKISRLAGIPSQNCENFQVVRYNGNGEKFDLHTDHLDSFNDLDVRGRLATCMLYLNSARSGSECGGFEGGCTQFPEYDVEVQPKRGSVAFWFNTVERPAFNDSSEGRGFSDESFLNVDLRSRHAGTPVVGNEKWVCNRWMHPVPFMVN</sequence>
<organism evidence="8">
    <name type="scientific">Proboscia inermis</name>
    <dbReference type="NCBI Taxonomy" id="420281"/>
    <lineage>
        <taxon>Eukaryota</taxon>
        <taxon>Sar</taxon>
        <taxon>Stramenopiles</taxon>
        <taxon>Ochrophyta</taxon>
        <taxon>Bacillariophyta</taxon>
        <taxon>Coscinodiscophyceae</taxon>
        <taxon>Rhizosoleniophycidae</taxon>
        <taxon>Rhizosoleniales</taxon>
        <taxon>Rhizosoleniaceae</taxon>
        <taxon>Proboscia</taxon>
    </lineage>
</organism>
<protein>
    <recommendedName>
        <fullName evidence="7">Fe2OG dioxygenase domain-containing protein</fullName>
    </recommendedName>
</protein>
<feature type="signal peptide" evidence="6">
    <location>
        <begin position="1"/>
        <end position="17"/>
    </location>
</feature>
<gene>
    <name evidence="8" type="ORF">PINE0816_LOCUS10523</name>
</gene>
<dbReference type="GO" id="GO:0005506">
    <property type="term" value="F:iron ion binding"/>
    <property type="evidence" value="ECO:0007669"/>
    <property type="project" value="InterPro"/>
</dbReference>
<dbReference type="PROSITE" id="PS51471">
    <property type="entry name" value="FE2OG_OXY"/>
    <property type="match status" value="1"/>
</dbReference>
<proteinExistence type="predicted"/>
<evidence type="ECO:0000256" key="2">
    <source>
        <dbReference type="ARBA" id="ARBA00022723"/>
    </source>
</evidence>
<keyword evidence="2" id="KW-0479">Metal-binding</keyword>
<accession>A0A7S0GFX7</accession>
<dbReference type="PANTHER" id="PTHR10869:SF229">
    <property type="entry name" value="PROLYL 4-HYDROXYLASE ALPHA SUBUNIT DOMAIN-CONTAINING PROTEIN"/>
    <property type="match status" value="1"/>
</dbReference>
<feature type="chain" id="PRO_5030900247" description="Fe2OG dioxygenase domain-containing protein" evidence="6">
    <location>
        <begin position="18"/>
        <end position="313"/>
    </location>
</feature>
<dbReference type="EMBL" id="HBEL01022445">
    <property type="protein sequence ID" value="CAD8414389.1"/>
    <property type="molecule type" value="Transcribed_RNA"/>
</dbReference>
<dbReference type="InterPro" id="IPR045054">
    <property type="entry name" value="P4HA-like"/>
</dbReference>
<dbReference type="InterPro" id="IPR005123">
    <property type="entry name" value="Oxoglu/Fe-dep_dioxygenase_dom"/>
</dbReference>
<dbReference type="GO" id="GO:0031418">
    <property type="term" value="F:L-ascorbic acid binding"/>
    <property type="evidence" value="ECO:0007669"/>
    <property type="project" value="InterPro"/>
</dbReference>
<evidence type="ECO:0000256" key="4">
    <source>
        <dbReference type="ARBA" id="ARBA00023002"/>
    </source>
</evidence>
<feature type="domain" description="Fe2OG dioxygenase" evidence="7">
    <location>
        <begin position="175"/>
        <end position="307"/>
    </location>
</feature>
<dbReference type="InterPro" id="IPR006620">
    <property type="entry name" value="Pro_4_hyd_alph"/>
</dbReference>
<evidence type="ECO:0000256" key="1">
    <source>
        <dbReference type="ARBA" id="ARBA00001961"/>
    </source>
</evidence>
<dbReference type="InterPro" id="IPR044862">
    <property type="entry name" value="Pro_4_hyd_alph_FE2OG_OXY"/>
</dbReference>
<keyword evidence="4" id="KW-0560">Oxidoreductase</keyword>
<dbReference type="PANTHER" id="PTHR10869">
    <property type="entry name" value="PROLYL 4-HYDROXYLASE ALPHA SUBUNIT"/>
    <property type="match status" value="1"/>
</dbReference>
<dbReference type="AlphaFoldDB" id="A0A7S0GFX7"/>
<dbReference type="GO" id="GO:0004656">
    <property type="term" value="F:procollagen-proline 4-dioxygenase activity"/>
    <property type="evidence" value="ECO:0007669"/>
    <property type="project" value="TreeGrafter"/>
</dbReference>
<keyword evidence="3" id="KW-0223">Dioxygenase</keyword>
<name>A0A7S0GFX7_9STRA</name>
<evidence type="ECO:0000256" key="6">
    <source>
        <dbReference type="SAM" id="SignalP"/>
    </source>
</evidence>
<reference evidence="8" key="1">
    <citation type="submission" date="2021-01" db="EMBL/GenBank/DDBJ databases">
        <authorList>
            <person name="Corre E."/>
            <person name="Pelletier E."/>
            <person name="Niang G."/>
            <person name="Scheremetjew M."/>
            <person name="Finn R."/>
            <person name="Kale V."/>
            <person name="Holt S."/>
            <person name="Cochrane G."/>
            <person name="Meng A."/>
            <person name="Brown T."/>
            <person name="Cohen L."/>
        </authorList>
    </citation>
    <scope>NUCLEOTIDE SEQUENCE</scope>
    <source>
        <strain evidence="8">CCAP1064/1</strain>
    </source>
</reference>
<evidence type="ECO:0000256" key="3">
    <source>
        <dbReference type="ARBA" id="ARBA00022964"/>
    </source>
</evidence>
<evidence type="ECO:0000256" key="5">
    <source>
        <dbReference type="ARBA" id="ARBA00023004"/>
    </source>
</evidence>
<dbReference type="Gene3D" id="2.60.120.620">
    <property type="entry name" value="q2cbj1_9rhob like domain"/>
    <property type="match status" value="1"/>
</dbReference>